<dbReference type="Proteomes" id="UP000279859">
    <property type="component" value="Unassembled WGS sequence"/>
</dbReference>
<keyword evidence="1 7" id="KW-0808">Transferase</keyword>
<evidence type="ECO:0000256" key="6">
    <source>
        <dbReference type="ARBA" id="ARBA00023268"/>
    </source>
</evidence>
<reference evidence="10 11" key="1">
    <citation type="submission" date="2018-11" db="EMBL/GenBank/DDBJ databases">
        <title>Cryobacterium sp. nov., isolated from rhizosphere soil of lettuce.</title>
        <authorList>
            <person name="Wang Y."/>
        </authorList>
    </citation>
    <scope>NUCLEOTIDE SEQUENCE [LARGE SCALE GENOMIC DNA]</scope>
    <source>
        <strain evidence="10 11">NEAU-85</strain>
    </source>
</reference>
<accession>A0A3M8LA47</accession>
<evidence type="ECO:0000259" key="8">
    <source>
        <dbReference type="Pfam" id="PF03710"/>
    </source>
</evidence>
<dbReference type="GO" id="GO:0005524">
    <property type="term" value="F:ATP binding"/>
    <property type="evidence" value="ECO:0007669"/>
    <property type="project" value="UniProtKB-UniRule"/>
</dbReference>
<dbReference type="GO" id="GO:0000820">
    <property type="term" value="P:regulation of glutamine family amino acid metabolic process"/>
    <property type="evidence" value="ECO:0007669"/>
    <property type="project" value="UniProtKB-UniRule"/>
</dbReference>
<sequence length="1024" mass="111404">MVRDQLTLTHLARVGFADLGVVRERLAEAHELGAPAAGEMLPLLEKTASPDAALTSLLSLLRQWPVETQALLGHPGGALRLLRVLGASTGLAEFFQRRPAELAVLAEPVDALPDADSLTADLLDAVGARDGFAALVGEEAWVALRVRYRRRLAQVAAFDLEQADPIAGVDQIASSLADLASSALEAALAVARSMCSGQKGAFGVFPVADVRGTRLAVIGMGKAGARELNYVSDVDVIFVAEGTGDDTGETGADASGVSNGRAVDIGTRLAMLMMRGINQPAAEPELWEVDPNLRPEGKDGALVRTLESHLAYYERWAKSWEFQALLKARPLAGDRELGDRYVDAVAPKVWSSASRANFVESVQRMRERVTENIPPHEVGVQLKLGPGGLRDVEFTVQLLQLVHGQADESVRQRGTLPALDALADGGYIGRAEAADFARDYRILRLMEHRLQLEKLRRTHLVPRDEDELRVLARGTQLAPTAAELLRLWTALKLRVRGLHERLFYRPLLSAVAALPTEELNLTSAQAEARLAAIGFQNTTNALSHIRALTAGVSRRASIQRHLLPVMLQWFSEGADPDYGLLAFRRLSDALGSTHWFLRMLRDSSGAASRLTRVLSGSRFIGELLEKVPEAVAWLEDPKDLRPRSRAGLADEARAVVARHESADTVAGILRTFRRREVLRLAFSAILGELTIEELGRGLSDIANVYIAAVLAAIRGVALESTDSPGHAQPAPDGIEFAVIGMGRFGGEELGLGSDADVMYVFRNGSLEGEAAHSRAQAVVRELNRLTDDPALPLDLDIGLRPEGKNGVTVRSLDSYAAYYRRWSLTWEAQALLRARGVAGDAALLRDFEALADAVRYPAAISEHDIREVKRIKARVENERLPQGADRTRHLKLGRGSLSDVEWFVQLLQLQHAAELPQLRTTSTLTALAEATKAGLVGEADAATLRAAWIFASRVRSAITLWTNKTSDVLPVDRLQLEGIARVLAFPPGSANRLDEEYLALTRRARVVFENRFYGPPERPTASAG</sequence>
<comment type="catalytic activity">
    <reaction evidence="7">
        <text>[glutamine synthetase]-O(4)-(5'-adenylyl)-L-tyrosine + phosphate = [glutamine synthetase]-L-tyrosine + ADP</text>
        <dbReference type="Rhea" id="RHEA:43716"/>
        <dbReference type="Rhea" id="RHEA-COMP:10660"/>
        <dbReference type="Rhea" id="RHEA-COMP:10661"/>
        <dbReference type="ChEBI" id="CHEBI:43474"/>
        <dbReference type="ChEBI" id="CHEBI:46858"/>
        <dbReference type="ChEBI" id="CHEBI:83624"/>
        <dbReference type="ChEBI" id="CHEBI:456216"/>
        <dbReference type="EC" id="2.7.7.89"/>
    </reaction>
</comment>
<keyword evidence="2 7" id="KW-0548">Nucleotidyltransferase</keyword>
<keyword evidence="11" id="KW-1185">Reference proteome</keyword>
<feature type="domain" description="Glutamate-ammonia ligase adenylyltransferase repeated" evidence="8">
    <location>
        <begin position="609"/>
        <end position="848"/>
    </location>
</feature>
<comment type="caution">
    <text evidence="10">The sequence shown here is derived from an EMBL/GenBank/DDBJ whole genome shotgun (WGS) entry which is preliminary data.</text>
</comment>
<dbReference type="InterPro" id="IPR023057">
    <property type="entry name" value="GlnE"/>
</dbReference>
<evidence type="ECO:0000256" key="4">
    <source>
        <dbReference type="ARBA" id="ARBA00022840"/>
    </source>
</evidence>
<dbReference type="Pfam" id="PF08335">
    <property type="entry name" value="GlnD_UR_UTase"/>
    <property type="match status" value="2"/>
</dbReference>
<dbReference type="EC" id="2.7.7.42" evidence="7"/>
<gene>
    <name evidence="7" type="primary">glnE</name>
    <name evidence="10" type="ORF">EEJ31_08190</name>
</gene>
<dbReference type="GO" id="GO:0000287">
    <property type="term" value="F:magnesium ion binding"/>
    <property type="evidence" value="ECO:0007669"/>
    <property type="project" value="UniProtKB-UniRule"/>
</dbReference>
<evidence type="ECO:0000256" key="1">
    <source>
        <dbReference type="ARBA" id="ARBA00022679"/>
    </source>
</evidence>
<evidence type="ECO:0000259" key="9">
    <source>
        <dbReference type="Pfam" id="PF08335"/>
    </source>
</evidence>
<dbReference type="CDD" id="cd05401">
    <property type="entry name" value="NT_GlnE_GlnD_like"/>
    <property type="match status" value="2"/>
</dbReference>
<dbReference type="PANTHER" id="PTHR30621">
    <property type="entry name" value="GLUTAMINE SYNTHETASE ADENYLYLTRANSFERASE"/>
    <property type="match status" value="1"/>
</dbReference>
<evidence type="ECO:0000256" key="7">
    <source>
        <dbReference type="HAMAP-Rule" id="MF_00802"/>
    </source>
</evidence>
<dbReference type="InterPro" id="IPR005190">
    <property type="entry name" value="GlnE_rpt_dom"/>
</dbReference>
<dbReference type="EMBL" id="RDSR01000011">
    <property type="protein sequence ID" value="RNE62373.1"/>
    <property type="molecule type" value="Genomic_DNA"/>
</dbReference>
<feature type="domain" description="PII-uridylyltransferase/Glutamine-synthetase adenylyltransferase" evidence="9">
    <location>
        <begin position="364"/>
        <end position="503"/>
    </location>
</feature>
<dbReference type="HAMAP" id="MF_00802">
    <property type="entry name" value="GlnE"/>
    <property type="match status" value="1"/>
</dbReference>
<dbReference type="InterPro" id="IPR043519">
    <property type="entry name" value="NT_sf"/>
</dbReference>
<comment type="function">
    <text evidence="7">Involved in the regulation of glutamine synthetase GlnA, a key enzyme in the process to assimilate ammonia. When cellular nitrogen levels are high, the C-terminal adenylyl transferase (AT) inactivates GlnA by covalent transfer of an adenylyl group from ATP to specific tyrosine residue of GlnA, thus reducing its activity. Conversely, when nitrogen levels are low, the N-terminal adenylyl removase (AR) activates GlnA by removing the adenylyl group by phosphorolysis, increasing its activity. The regulatory region of GlnE binds the signal transduction protein PII (GlnB) which indicates the nitrogen status of the cell.</text>
</comment>
<name>A0A3M8LA47_9MICO</name>
<dbReference type="InterPro" id="IPR013546">
    <property type="entry name" value="PII_UdlTrfase/GS_AdlTrfase"/>
</dbReference>
<dbReference type="PANTHER" id="PTHR30621:SF0">
    <property type="entry name" value="BIFUNCTIONAL GLUTAMINE SYNTHETASE ADENYLYLTRANSFERASE_ADENYLYL-REMOVING ENZYME"/>
    <property type="match status" value="1"/>
</dbReference>
<dbReference type="Gene3D" id="1.20.120.330">
    <property type="entry name" value="Nucleotidyltransferases domain 2"/>
    <property type="match status" value="2"/>
</dbReference>
<keyword evidence="5 7" id="KW-0460">Magnesium</keyword>
<proteinExistence type="inferred from homology"/>
<dbReference type="RefSeq" id="WP_123045821.1">
    <property type="nucleotide sequence ID" value="NZ_RDSR01000011.1"/>
</dbReference>
<comment type="cofactor">
    <cofactor evidence="7">
        <name>Mg(2+)</name>
        <dbReference type="ChEBI" id="CHEBI:18420"/>
    </cofactor>
</comment>
<evidence type="ECO:0000256" key="2">
    <source>
        <dbReference type="ARBA" id="ARBA00022695"/>
    </source>
</evidence>
<comment type="catalytic activity">
    <reaction evidence="7">
        <text>[glutamine synthetase]-L-tyrosine + ATP = [glutamine synthetase]-O(4)-(5'-adenylyl)-L-tyrosine + diphosphate</text>
        <dbReference type="Rhea" id="RHEA:18589"/>
        <dbReference type="Rhea" id="RHEA-COMP:10660"/>
        <dbReference type="Rhea" id="RHEA-COMP:10661"/>
        <dbReference type="ChEBI" id="CHEBI:30616"/>
        <dbReference type="ChEBI" id="CHEBI:33019"/>
        <dbReference type="ChEBI" id="CHEBI:46858"/>
        <dbReference type="ChEBI" id="CHEBI:83624"/>
        <dbReference type="EC" id="2.7.7.42"/>
    </reaction>
</comment>
<feature type="region of interest" description="Adenylyl transferase" evidence="7">
    <location>
        <begin position="515"/>
        <end position="1024"/>
    </location>
</feature>
<dbReference type="SUPFAM" id="SSF81301">
    <property type="entry name" value="Nucleotidyltransferase"/>
    <property type="match status" value="2"/>
</dbReference>
<dbReference type="SUPFAM" id="SSF81593">
    <property type="entry name" value="Nucleotidyltransferase substrate binding subunit/domain"/>
    <property type="match status" value="2"/>
</dbReference>
<feature type="domain" description="Glutamate-ammonia ligase adenylyltransferase repeated" evidence="8">
    <location>
        <begin position="80"/>
        <end position="339"/>
    </location>
</feature>
<dbReference type="GO" id="GO:0047388">
    <property type="term" value="F:[glutamine synthetase]-adenylyl-L-tyrosine phosphorylase activity"/>
    <property type="evidence" value="ECO:0007669"/>
    <property type="project" value="UniProtKB-EC"/>
</dbReference>
<evidence type="ECO:0000313" key="11">
    <source>
        <dbReference type="Proteomes" id="UP000279859"/>
    </source>
</evidence>
<evidence type="ECO:0000256" key="5">
    <source>
        <dbReference type="ARBA" id="ARBA00022842"/>
    </source>
</evidence>
<comment type="similarity">
    <text evidence="7">Belongs to the GlnE family.</text>
</comment>
<feature type="region of interest" description="Adenylyl removase" evidence="7">
    <location>
        <begin position="1"/>
        <end position="507"/>
    </location>
</feature>
<keyword evidence="3 7" id="KW-0547">Nucleotide-binding</keyword>
<dbReference type="GO" id="GO:0008882">
    <property type="term" value="F:[glutamate-ammonia-ligase] adenylyltransferase activity"/>
    <property type="evidence" value="ECO:0007669"/>
    <property type="project" value="UniProtKB-UniRule"/>
</dbReference>
<organism evidence="10 11">
    <name type="scientific">Cryobacterium tepidiphilum</name>
    <dbReference type="NCBI Taxonomy" id="2486026"/>
    <lineage>
        <taxon>Bacteria</taxon>
        <taxon>Bacillati</taxon>
        <taxon>Actinomycetota</taxon>
        <taxon>Actinomycetes</taxon>
        <taxon>Micrococcales</taxon>
        <taxon>Microbacteriaceae</taxon>
        <taxon>Cryobacterium</taxon>
    </lineage>
</organism>
<dbReference type="OrthoDB" id="9759366at2"/>
<evidence type="ECO:0000313" key="10">
    <source>
        <dbReference type="EMBL" id="RNE62373.1"/>
    </source>
</evidence>
<dbReference type="Pfam" id="PF03710">
    <property type="entry name" value="GlnE"/>
    <property type="match status" value="2"/>
</dbReference>
<dbReference type="Gene3D" id="3.30.460.10">
    <property type="entry name" value="Beta Polymerase, domain 2"/>
    <property type="match status" value="2"/>
</dbReference>
<keyword evidence="4 7" id="KW-0067">ATP-binding</keyword>
<keyword evidence="6 7" id="KW-0511">Multifunctional enzyme</keyword>
<evidence type="ECO:0000256" key="3">
    <source>
        <dbReference type="ARBA" id="ARBA00022741"/>
    </source>
</evidence>
<dbReference type="AlphaFoldDB" id="A0A3M8LA47"/>
<dbReference type="GO" id="GO:0005829">
    <property type="term" value="C:cytosol"/>
    <property type="evidence" value="ECO:0007669"/>
    <property type="project" value="TreeGrafter"/>
</dbReference>
<feature type="domain" description="PII-uridylyltransferase/Glutamine-synthetase adenylyltransferase" evidence="9">
    <location>
        <begin position="871"/>
        <end position="1009"/>
    </location>
</feature>
<protein>
    <recommendedName>
        <fullName evidence="7">Bifunctional glutamine synthetase adenylyltransferase/adenylyl-removing enzyme</fullName>
    </recommendedName>
    <alternativeName>
        <fullName evidence="7">ATP:glutamine synthetase adenylyltransferase</fullName>
    </alternativeName>
    <alternativeName>
        <fullName evidence="7">ATase</fullName>
    </alternativeName>
    <domain>
        <recommendedName>
            <fullName evidence="7">Glutamine synthetase adenylyl-L-tyrosine phosphorylase</fullName>
            <ecNumber evidence="7">2.7.7.89</ecNumber>
        </recommendedName>
        <alternativeName>
            <fullName evidence="7">Adenylyl removase</fullName>
            <shortName evidence="7">AR</shortName>
            <shortName evidence="7">AT-N</shortName>
        </alternativeName>
    </domain>
    <domain>
        <recommendedName>
            <fullName evidence="7">Glutamine synthetase adenylyl transferase</fullName>
            <ecNumber evidence="7">2.7.7.42</ecNumber>
        </recommendedName>
        <alternativeName>
            <fullName evidence="7">Adenylyl transferase</fullName>
            <shortName evidence="7">AT</shortName>
            <shortName evidence="7">AT-C</shortName>
        </alternativeName>
    </domain>
</protein>
<dbReference type="EC" id="2.7.7.89" evidence="7"/>
<dbReference type="NCBIfam" id="NF010707">
    <property type="entry name" value="PRK14109.1"/>
    <property type="match status" value="1"/>
</dbReference>